<reference evidence="19" key="1">
    <citation type="journal article" date="2011" name="J. Bacteriol.">
        <title>Genome sequences of eight morphologically diverse alphaproteobacteria.</title>
        <authorList>
            <consortium name="US DOE Joint Genome Institute"/>
            <person name="Brown P.J."/>
            <person name="Kysela D.T."/>
            <person name="Buechlein A."/>
            <person name="Hemmerich C."/>
            <person name="Brun Y.V."/>
        </authorList>
    </citation>
    <scope>NUCLEOTIDE SEQUENCE [LARGE SCALE GENOMIC DNA]</scope>
    <source>
        <strain evidence="19">ATCC 49814 / DSM 5838 / IFAM 1418</strain>
    </source>
</reference>
<comment type="caution">
    <text evidence="15">Lacks conserved residue(s) required for the propagation of feature annotation.</text>
</comment>
<dbReference type="NCBIfam" id="TIGR01296">
    <property type="entry name" value="asd_B"/>
    <property type="match status" value="1"/>
</dbReference>
<dbReference type="NCBIfam" id="NF011456">
    <property type="entry name" value="PRK14874.1"/>
    <property type="match status" value="1"/>
</dbReference>
<dbReference type="InterPro" id="IPR000534">
    <property type="entry name" value="Semialdehyde_DH_NAD-bd"/>
</dbReference>
<evidence type="ECO:0000256" key="12">
    <source>
        <dbReference type="ARBA" id="ARBA00023154"/>
    </source>
</evidence>
<dbReference type="Proteomes" id="UP000002745">
    <property type="component" value="Chromosome"/>
</dbReference>
<evidence type="ECO:0000256" key="16">
    <source>
        <dbReference type="PIRSR" id="PIRSR000148-1"/>
    </source>
</evidence>
<dbReference type="CDD" id="cd18131">
    <property type="entry name" value="ASADH_C_bac_euk_like"/>
    <property type="match status" value="1"/>
</dbReference>
<comment type="subunit">
    <text evidence="5 15">Homodimer.</text>
</comment>
<dbReference type="GO" id="GO:0009097">
    <property type="term" value="P:isoleucine biosynthetic process"/>
    <property type="evidence" value="ECO:0007669"/>
    <property type="project" value="UniProtKB-UniRule"/>
</dbReference>
<comment type="similarity">
    <text evidence="4 15">Belongs to the aspartate-semialdehyde dehydrogenase family.</text>
</comment>
<keyword evidence="13 15" id="KW-0486">Methionine biosynthesis</keyword>
<evidence type="ECO:0000256" key="4">
    <source>
        <dbReference type="ARBA" id="ARBA00010584"/>
    </source>
</evidence>
<dbReference type="InterPro" id="IPR012280">
    <property type="entry name" value="Semialdhyde_DH_dimer_dom"/>
</dbReference>
<dbReference type="GO" id="GO:0009088">
    <property type="term" value="P:threonine biosynthetic process"/>
    <property type="evidence" value="ECO:0007669"/>
    <property type="project" value="UniProtKB-UniRule"/>
</dbReference>
<evidence type="ECO:0000256" key="2">
    <source>
        <dbReference type="ARBA" id="ARBA00005076"/>
    </source>
</evidence>
<dbReference type="eggNOG" id="COG0136">
    <property type="taxonomic scope" value="Bacteria"/>
</dbReference>
<feature type="binding site" evidence="15">
    <location>
        <position position="99"/>
    </location>
    <ligand>
        <name>phosphate</name>
        <dbReference type="ChEBI" id="CHEBI:43474"/>
    </ligand>
</feature>
<comment type="function">
    <text evidence="15">Catalyzes the NADPH-dependent formation of L-aspartate-semialdehyde (L-ASA) by the reductive dephosphorylation of L-aspartyl-4-phosphate.</text>
</comment>
<evidence type="ECO:0000259" key="17">
    <source>
        <dbReference type="SMART" id="SM00859"/>
    </source>
</evidence>
<keyword evidence="7 15" id="KW-0028">Amino-acid biosynthesis</keyword>
<dbReference type="AlphaFoldDB" id="C6XLQ9"/>
<dbReference type="RefSeq" id="WP_012778123.1">
    <property type="nucleotide sequence ID" value="NC_012982.1"/>
</dbReference>
<accession>C6XLQ9</accession>
<feature type="binding site" evidence="15">
    <location>
        <position position="235"/>
    </location>
    <ligand>
        <name>substrate</name>
    </ligand>
</feature>
<dbReference type="KEGG" id="hba:Hbal_0263"/>
<dbReference type="GO" id="GO:0019877">
    <property type="term" value="P:diaminopimelate biosynthetic process"/>
    <property type="evidence" value="ECO:0007669"/>
    <property type="project" value="UniProtKB-UniRule"/>
</dbReference>
<dbReference type="EC" id="1.2.1.11" evidence="6 15"/>
<evidence type="ECO:0000256" key="5">
    <source>
        <dbReference type="ARBA" id="ARBA00011738"/>
    </source>
</evidence>
<dbReference type="GO" id="GO:0051287">
    <property type="term" value="F:NAD binding"/>
    <property type="evidence" value="ECO:0007669"/>
    <property type="project" value="InterPro"/>
</dbReference>
<feature type="binding site" evidence="15">
    <location>
        <begin position="11"/>
        <end position="14"/>
    </location>
    <ligand>
        <name>NADP(+)</name>
        <dbReference type="ChEBI" id="CHEBI:58349"/>
    </ligand>
</feature>
<evidence type="ECO:0000256" key="7">
    <source>
        <dbReference type="ARBA" id="ARBA00022605"/>
    </source>
</evidence>
<dbReference type="GO" id="GO:0046983">
    <property type="term" value="F:protein dimerization activity"/>
    <property type="evidence" value="ECO:0007669"/>
    <property type="project" value="InterPro"/>
</dbReference>
<comment type="pathway">
    <text evidence="1 15">Amino-acid biosynthesis; L-methionine biosynthesis via de novo pathway; L-homoserine from L-aspartate: step 2/3.</text>
</comment>
<keyword evidence="8 15" id="KW-0791">Threonine biosynthesis</keyword>
<keyword evidence="12 15" id="KW-0457">Lysine biosynthesis</keyword>
<feature type="domain" description="Semialdehyde dehydrogenase NAD-binding" evidence="17">
    <location>
        <begin position="4"/>
        <end position="119"/>
    </location>
</feature>
<dbReference type="GO" id="GO:0009089">
    <property type="term" value="P:lysine biosynthetic process via diaminopimelate"/>
    <property type="evidence" value="ECO:0007669"/>
    <property type="project" value="UniProtKB-UniRule"/>
</dbReference>
<evidence type="ECO:0000256" key="10">
    <source>
        <dbReference type="ARBA" id="ARBA00022915"/>
    </source>
</evidence>
<dbReference type="PIRSF" id="PIRSF000148">
    <property type="entry name" value="ASA_dh"/>
    <property type="match status" value="1"/>
</dbReference>
<feature type="binding site" evidence="15">
    <location>
        <position position="157"/>
    </location>
    <ligand>
        <name>substrate</name>
    </ligand>
</feature>
<keyword evidence="10 15" id="KW-0220">Diaminopimelate biosynthesis</keyword>
<feature type="binding site" evidence="15">
    <location>
        <position position="315"/>
    </location>
    <ligand>
        <name>NADP(+)</name>
        <dbReference type="ChEBI" id="CHEBI:58349"/>
    </ligand>
</feature>
<evidence type="ECO:0000256" key="11">
    <source>
        <dbReference type="ARBA" id="ARBA00023002"/>
    </source>
</evidence>
<evidence type="ECO:0000256" key="6">
    <source>
        <dbReference type="ARBA" id="ARBA00013120"/>
    </source>
</evidence>
<dbReference type="UniPathway" id="UPA00034">
    <property type="reaction ID" value="UER00016"/>
</dbReference>
<evidence type="ECO:0000313" key="19">
    <source>
        <dbReference type="Proteomes" id="UP000002745"/>
    </source>
</evidence>
<feature type="active site" description="Acyl-thioester intermediate" evidence="15 16">
    <location>
        <position position="130"/>
    </location>
</feature>
<feature type="active site" description="Proton acceptor" evidence="15 16">
    <location>
        <position position="242"/>
    </location>
</feature>
<dbReference type="CDD" id="cd02316">
    <property type="entry name" value="VcASADH2_like_N"/>
    <property type="match status" value="1"/>
</dbReference>
<comment type="catalytic activity">
    <reaction evidence="14 15">
        <text>L-aspartate 4-semialdehyde + phosphate + NADP(+) = 4-phospho-L-aspartate + NADPH + H(+)</text>
        <dbReference type="Rhea" id="RHEA:24284"/>
        <dbReference type="ChEBI" id="CHEBI:15378"/>
        <dbReference type="ChEBI" id="CHEBI:43474"/>
        <dbReference type="ChEBI" id="CHEBI:57535"/>
        <dbReference type="ChEBI" id="CHEBI:57783"/>
        <dbReference type="ChEBI" id="CHEBI:58349"/>
        <dbReference type="ChEBI" id="CHEBI:537519"/>
        <dbReference type="EC" id="1.2.1.11"/>
    </reaction>
</comment>
<dbReference type="STRING" id="582402.Hbal_0263"/>
<evidence type="ECO:0000256" key="15">
    <source>
        <dbReference type="HAMAP-Rule" id="MF_02121"/>
    </source>
</evidence>
<name>C6XLQ9_HIRBI</name>
<evidence type="ECO:0000256" key="3">
    <source>
        <dbReference type="ARBA" id="ARBA00005097"/>
    </source>
</evidence>
<dbReference type="UniPathway" id="UPA00050">
    <property type="reaction ID" value="UER00463"/>
</dbReference>
<dbReference type="Pfam" id="PF01118">
    <property type="entry name" value="Semialdhyde_dh"/>
    <property type="match status" value="1"/>
</dbReference>
<protein>
    <recommendedName>
        <fullName evidence="6 15">Aspartate-semialdehyde dehydrogenase</fullName>
        <shortName evidence="15">ASA dehydrogenase</shortName>
        <shortName evidence="15">ASADH</shortName>
        <ecNumber evidence="6 15">1.2.1.11</ecNumber>
    </recommendedName>
    <alternativeName>
        <fullName evidence="15">Aspartate-beta-semialdehyde dehydrogenase</fullName>
    </alternativeName>
</protein>
<dbReference type="Gene3D" id="3.40.50.720">
    <property type="entry name" value="NAD(P)-binding Rossmann-like Domain"/>
    <property type="match status" value="1"/>
</dbReference>
<dbReference type="HAMAP" id="MF_02121">
    <property type="entry name" value="ASADH"/>
    <property type="match status" value="1"/>
</dbReference>
<sequence>MALRVAVLGATGNVGREMMNILDERKFPADSVTAVASRRSKGSEVSYGDKILKCVDIEQVDWSQFDLCLMSAGGSVAKEWAPKIAKAGCIVVDNSSHFRMDPDVPLIVPEVNADAIEGYTKRNIIANPNCSTAQLVVALKPLHDAAGIERVVVSTYQSVSGSGKAGMDELWNQTKGIYVNDAPTPDQYTKQIAFNVIPHIDVFMEDGFTKEEWKMSSETKKILDPKIKLTATCVRVPTFVGHAEAVNIETSKPLSAKKARAILKEADGIVVVDSPEDDGYITPVECVGEWATFISRIREDVTVENGLAFWCVSDNLRKGAALNAVQIAELLVERGALKPDSLKPGALNDEITA</sequence>
<dbReference type="OrthoDB" id="9805684at2"/>
<dbReference type="InterPro" id="IPR005986">
    <property type="entry name" value="Asp_semialdehyde_DH_beta"/>
</dbReference>
<keyword evidence="19" id="KW-1185">Reference proteome</keyword>
<feature type="binding site" evidence="15">
    <location>
        <begin position="160"/>
        <end position="161"/>
    </location>
    <ligand>
        <name>NADP(+)</name>
        <dbReference type="ChEBI" id="CHEBI:58349"/>
    </ligand>
</feature>
<keyword evidence="11 15" id="KW-0560">Oxidoreductase</keyword>
<evidence type="ECO:0000256" key="8">
    <source>
        <dbReference type="ARBA" id="ARBA00022697"/>
    </source>
</evidence>
<dbReference type="GO" id="GO:0004073">
    <property type="term" value="F:aspartate-semialdehyde dehydrogenase activity"/>
    <property type="evidence" value="ECO:0007669"/>
    <property type="project" value="UniProtKB-UniRule"/>
</dbReference>
<dbReference type="Gene3D" id="3.30.360.10">
    <property type="entry name" value="Dihydrodipicolinate Reductase, domain 2"/>
    <property type="match status" value="1"/>
</dbReference>
<evidence type="ECO:0000256" key="9">
    <source>
        <dbReference type="ARBA" id="ARBA00022857"/>
    </source>
</evidence>
<dbReference type="GO" id="GO:0071266">
    <property type="term" value="P:'de novo' L-methionine biosynthetic process"/>
    <property type="evidence" value="ECO:0007669"/>
    <property type="project" value="UniProtKB-UniRule"/>
</dbReference>
<feature type="binding site" evidence="15">
    <location>
        <begin position="39"/>
        <end position="40"/>
    </location>
    <ligand>
        <name>NADP(+)</name>
        <dbReference type="ChEBI" id="CHEBI:58349"/>
    </ligand>
</feature>
<dbReference type="SUPFAM" id="SSF51735">
    <property type="entry name" value="NAD(P)-binding Rossmann-fold domains"/>
    <property type="match status" value="1"/>
</dbReference>
<dbReference type="SUPFAM" id="SSF55347">
    <property type="entry name" value="Glyceraldehyde-3-phosphate dehydrogenase-like, C-terminal domain"/>
    <property type="match status" value="1"/>
</dbReference>
<keyword evidence="9 15" id="KW-0521">NADP</keyword>
<proteinExistence type="inferred from homology"/>
<dbReference type="PANTHER" id="PTHR46278">
    <property type="entry name" value="DEHYDROGENASE, PUTATIVE-RELATED"/>
    <property type="match status" value="1"/>
</dbReference>
<dbReference type="InterPro" id="IPR036291">
    <property type="entry name" value="NAD(P)-bd_dom_sf"/>
</dbReference>
<dbReference type="SMART" id="SM00859">
    <property type="entry name" value="Semialdhyde_dh"/>
    <property type="match status" value="1"/>
</dbReference>
<dbReference type="EMBL" id="CP001678">
    <property type="protein sequence ID" value="ACT57965.1"/>
    <property type="molecule type" value="Genomic_DNA"/>
</dbReference>
<dbReference type="PANTHER" id="PTHR46278:SF2">
    <property type="entry name" value="ASPARTATE-SEMIALDEHYDE DEHYDROGENASE"/>
    <property type="match status" value="1"/>
</dbReference>
<organism evidence="18 19">
    <name type="scientific">Hirschia baltica (strain ATCC 49814 / DSM 5838 / IFAM 1418)</name>
    <dbReference type="NCBI Taxonomy" id="582402"/>
    <lineage>
        <taxon>Bacteria</taxon>
        <taxon>Pseudomonadati</taxon>
        <taxon>Pseudomonadota</taxon>
        <taxon>Alphaproteobacteria</taxon>
        <taxon>Hyphomonadales</taxon>
        <taxon>Hyphomonadaceae</taxon>
        <taxon>Hirschia</taxon>
    </lineage>
</organism>
<dbReference type="HOGENOM" id="CLU_049966_0_1_5"/>
<dbReference type="Pfam" id="PF02774">
    <property type="entry name" value="Semialdhyde_dhC"/>
    <property type="match status" value="1"/>
</dbReference>
<comment type="pathway">
    <text evidence="3 15">Amino-acid biosynthesis; L-threonine biosynthesis; L-threonine from L-aspartate: step 2/5.</text>
</comment>
<dbReference type="GO" id="GO:0050661">
    <property type="term" value="F:NADP binding"/>
    <property type="evidence" value="ECO:0007669"/>
    <property type="project" value="UniProtKB-UniRule"/>
</dbReference>
<evidence type="ECO:0000256" key="14">
    <source>
        <dbReference type="ARBA" id="ARBA00047891"/>
    </source>
</evidence>
<evidence type="ECO:0000313" key="18">
    <source>
        <dbReference type="EMBL" id="ACT57965.1"/>
    </source>
</evidence>
<evidence type="ECO:0000256" key="13">
    <source>
        <dbReference type="ARBA" id="ARBA00023167"/>
    </source>
</evidence>
<gene>
    <name evidence="15" type="primary">asd</name>
    <name evidence="18" type="ordered locus">Hbal_0263</name>
</gene>
<dbReference type="InterPro" id="IPR012080">
    <property type="entry name" value="Asp_semialdehyde_DH"/>
</dbReference>
<dbReference type="UniPathway" id="UPA00051">
    <property type="reaction ID" value="UER00464"/>
</dbReference>
<comment type="pathway">
    <text evidence="2 15">Amino-acid biosynthesis; L-lysine biosynthesis via DAP pathway; (S)-tetrahydrodipicolinate from L-aspartate: step 2/4.</text>
</comment>
<evidence type="ECO:0000256" key="1">
    <source>
        <dbReference type="ARBA" id="ARBA00005021"/>
    </source>
</evidence>